<proteinExistence type="predicted"/>
<feature type="domain" description="DUF434" evidence="1">
    <location>
        <begin position="25"/>
        <end position="80"/>
    </location>
</feature>
<evidence type="ECO:0008006" key="5">
    <source>
        <dbReference type="Google" id="ProtNLM"/>
    </source>
</evidence>
<dbReference type="InterPro" id="IPR041652">
    <property type="entry name" value="DUF5616"/>
</dbReference>
<keyword evidence="4" id="KW-1185">Reference proteome</keyword>
<dbReference type="Pfam" id="PF18481">
    <property type="entry name" value="DUF5616"/>
    <property type="match status" value="1"/>
</dbReference>
<sequence length="238" mass="26824">MTNLKNRGKEASDDVLFGTLKMQSKLKEAVADMHYFLSRGYGEKATLTLVGNQYRLNSRQQQAVRGMSASQNQIEIRKLKEVESHDLEGKEIIIDGFNVLILLESILSSAYIFQGLDGFIRDLSSVYGTYKKVKQAPQAIEIIGDFFIKEKITKAHWLFDKPVSNSGQLKQLIEQTALEKGYNWKAELVNNPDKIIAESDLIAVTSDAWILDNSSANFNLIANVLADLDIWETVIYSK</sequence>
<dbReference type="RefSeq" id="WP_310281607.1">
    <property type="nucleotide sequence ID" value="NZ_JAVDWQ010000007.1"/>
</dbReference>
<protein>
    <recommendedName>
        <fullName evidence="5">DUF434 domain-containing protein</fullName>
    </recommendedName>
</protein>
<gene>
    <name evidence="3" type="ORF">J2W48_002454</name>
</gene>
<dbReference type="Pfam" id="PF04256">
    <property type="entry name" value="DUF434"/>
    <property type="match status" value="1"/>
</dbReference>
<evidence type="ECO:0000313" key="3">
    <source>
        <dbReference type="EMBL" id="MDR7210513.1"/>
    </source>
</evidence>
<dbReference type="EMBL" id="JAVDWQ010000007">
    <property type="protein sequence ID" value="MDR7210513.1"/>
    <property type="molecule type" value="Genomic_DNA"/>
</dbReference>
<name>A0ABU1Y8U9_9FLAO</name>
<dbReference type="InterPro" id="IPR007368">
    <property type="entry name" value="DUF434"/>
</dbReference>
<dbReference type="PANTHER" id="PTHR42252">
    <property type="entry name" value="DUF5616 DOMAIN-CONTAINING PROTEIN"/>
    <property type="match status" value="1"/>
</dbReference>
<dbReference type="PANTHER" id="PTHR42252:SF1">
    <property type="entry name" value="DUF434 DOMAIN-CONTAINING PROTEIN"/>
    <property type="match status" value="1"/>
</dbReference>
<comment type="caution">
    <text evidence="3">The sequence shown here is derived from an EMBL/GenBank/DDBJ whole genome shotgun (WGS) entry which is preliminary data.</text>
</comment>
<reference evidence="3 4" key="1">
    <citation type="submission" date="2023-07" db="EMBL/GenBank/DDBJ databases">
        <title>Sorghum-associated microbial communities from plants grown in Nebraska, USA.</title>
        <authorList>
            <person name="Schachtman D."/>
        </authorList>
    </citation>
    <scope>NUCLEOTIDE SEQUENCE [LARGE SCALE GENOMIC DNA]</scope>
    <source>
        <strain evidence="3 4">4129</strain>
    </source>
</reference>
<feature type="domain" description="DUF5616" evidence="2">
    <location>
        <begin position="85"/>
        <end position="222"/>
    </location>
</feature>
<evidence type="ECO:0000313" key="4">
    <source>
        <dbReference type="Proteomes" id="UP001269081"/>
    </source>
</evidence>
<accession>A0ABU1Y8U9</accession>
<dbReference type="Proteomes" id="UP001269081">
    <property type="component" value="Unassembled WGS sequence"/>
</dbReference>
<organism evidence="3 4">
    <name type="scientific">Flavobacterium piscis</name>
    <dbReference type="NCBI Taxonomy" id="1114874"/>
    <lineage>
        <taxon>Bacteria</taxon>
        <taxon>Pseudomonadati</taxon>
        <taxon>Bacteroidota</taxon>
        <taxon>Flavobacteriia</taxon>
        <taxon>Flavobacteriales</taxon>
        <taxon>Flavobacteriaceae</taxon>
        <taxon>Flavobacterium</taxon>
    </lineage>
</organism>
<evidence type="ECO:0000259" key="1">
    <source>
        <dbReference type="Pfam" id="PF04256"/>
    </source>
</evidence>
<evidence type="ECO:0000259" key="2">
    <source>
        <dbReference type="Pfam" id="PF18481"/>
    </source>
</evidence>